<gene>
    <name evidence="1" type="ORF">AVENP_1272</name>
</gene>
<accession>A0AAE7B832</accession>
<name>A0AAE7B832_9BACT</name>
<dbReference type="AlphaFoldDB" id="A0AAE7B832"/>
<dbReference type="KEGG" id="avp:AVENP_1272"/>
<evidence type="ECO:0000313" key="2">
    <source>
        <dbReference type="Proteomes" id="UP000503482"/>
    </source>
</evidence>
<proteinExistence type="predicted"/>
<dbReference type="EMBL" id="CP053840">
    <property type="protein sequence ID" value="QKF66826.1"/>
    <property type="molecule type" value="Genomic_DNA"/>
</dbReference>
<keyword evidence="2" id="KW-1185">Reference proteome</keyword>
<organism evidence="1 2">
    <name type="scientific">Arcobacter venerupis</name>
    <dbReference type="NCBI Taxonomy" id="1054033"/>
    <lineage>
        <taxon>Bacteria</taxon>
        <taxon>Pseudomonadati</taxon>
        <taxon>Campylobacterota</taxon>
        <taxon>Epsilonproteobacteria</taxon>
        <taxon>Campylobacterales</taxon>
        <taxon>Arcobacteraceae</taxon>
        <taxon>Arcobacter</taxon>
    </lineage>
</organism>
<evidence type="ECO:0000313" key="1">
    <source>
        <dbReference type="EMBL" id="QKF66826.1"/>
    </source>
</evidence>
<reference evidence="1 2" key="1">
    <citation type="submission" date="2020-05" db="EMBL/GenBank/DDBJ databases">
        <title>Complete genome sequencing of Campylobacter and Arcobacter type strains.</title>
        <authorList>
            <person name="Miller W.G."/>
            <person name="Yee E."/>
        </authorList>
    </citation>
    <scope>NUCLEOTIDE SEQUENCE [LARGE SCALE GENOMIC DNA]</scope>
    <source>
        <strain evidence="1 2">LMG 26156</strain>
    </source>
</reference>
<dbReference type="Proteomes" id="UP000503482">
    <property type="component" value="Chromosome"/>
</dbReference>
<dbReference type="RefSeq" id="WP_128358732.1">
    <property type="nucleotide sequence ID" value="NZ_CP053840.1"/>
</dbReference>
<sequence length="67" mass="8085">MQENQYEKIRLLFLKLIEETKELSETEFEKVLIQVFKENNSFSPEIKERLVIDIAKMREKIVKISNL</sequence>
<protein>
    <submittedName>
        <fullName evidence="1">Uncharacterized protein</fullName>
    </submittedName>
</protein>